<dbReference type="InterPro" id="IPR038051">
    <property type="entry name" value="XRCC4-like_N_sf"/>
</dbReference>
<evidence type="ECO:0000256" key="3">
    <source>
        <dbReference type="ARBA" id="ARBA00023204"/>
    </source>
</evidence>
<evidence type="ECO:0000256" key="1">
    <source>
        <dbReference type="ARBA" id="ARBA00004123"/>
    </source>
</evidence>
<evidence type="ECO:0000259" key="6">
    <source>
        <dbReference type="Pfam" id="PF09302"/>
    </source>
</evidence>
<feature type="region of interest" description="Disordered" evidence="5">
    <location>
        <begin position="1"/>
        <end position="26"/>
    </location>
</feature>
<keyword evidence="4" id="KW-0539">Nucleus</keyword>
<evidence type="ECO:0000256" key="5">
    <source>
        <dbReference type="SAM" id="MobiDB-lite"/>
    </source>
</evidence>
<keyword evidence="2" id="KW-0227">DNA damage</keyword>
<dbReference type="Gene3D" id="2.170.210.10">
    <property type="entry name" value="DNA double-strand break repair and VJ recombination XRCC4, N-terminal"/>
    <property type="match status" value="1"/>
</dbReference>
<dbReference type="Pfam" id="PF09302">
    <property type="entry name" value="XLF"/>
    <property type="match status" value="1"/>
</dbReference>
<dbReference type="GeneID" id="90075505"/>
<evidence type="ECO:0000256" key="4">
    <source>
        <dbReference type="ARBA" id="ARBA00023242"/>
    </source>
</evidence>
<dbReference type="GO" id="GO:0005634">
    <property type="term" value="C:nucleus"/>
    <property type="evidence" value="ECO:0007669"/>
    <property type="project" value="UniProtKB-SubCell"/>
</dbReference>
<feature type="compositionally biased region" description="Low complexity" evidence="5">
    <location>
        <begin position="472"/>
        <end position="486"/>
    </location>
</feature>
<feature type="domain" description="XLF-like N-terminal" evidence="6">
    <location>
        <begin position="35"/>
        <end position="159"/>
    </location>
</feature>
<feature type="compositionally biased region" description="Polar residues" evidence="5">
    <location>
        <begin position="459"/>
        <end position="471"/>
    </location>
</feature>
<feature type="region of interest" description="Disordered" evidence="5">
    <location>
        <begin position="292"/>
        <end position="339"/>
    </location>
</feature>
<feature type="compositionally biased region" description="Basic residues" evidence="5">
    <location>
        <begin position="487"/>
        <end position="504"/>
    </location>
</feature>
<organism evidence="7 8">
    <name type="scientific">Saccharomycopsis crataegensis</name>
    <dbReference type="NCBI Taxonomy" id="43959"/>
    <lineage>
        <taxon>Eukaryota</taxon>
        <taxon>Fungi</taxon>
        <taxon>Dikarya</taxon>
        <taxon>Ascomycota</taxon>
        <taxon>Saccharomycotina</taxon>
        <taxon>Saccharomycetes</taxon>
        <taxon>Saccharomycopsidaceae</taxon>
        <taxon>Saccharomycopsis</taxon>
    </lineage>
</organism>
<dbReference type="AlphaFoldDB" id="A0AAV5QSH0"/>
<dbReference type="InterPro" id="IPR015381">
    <property type="entry name" value="XLF-like_N"/>
</dbReference>
<comment type="caution">
    <text evidence="7">The sequence shown here is derived from an EMBL/GenBank/DDBJ whole genome shotgun (WGS) entry which is preliminary data.</text>
</comment>
<dbReference type="RefSeq" id="XP_064854526.1">
    <property type="nucleotide sequence ID" value="XM_064998454.1"/>
</dbReference>
<evidence type="ECO:0000256" key="2">
    <source>
        <dbReference type="ARBA" id="ARBA00022763"/>
    </source>
</evidence>
<protein>
    <recommendedName>
        <fullName evidence="6">XLF-like N-terminal domain-containing protein</fullName>
    </recommendedName>
</protein>
<proteinExistence type="predicted"/>
<dbReference type="Proteomes" id="UP001360560">
    <property type="component" value="Unassembled WGS sequence"/>
</dbReference>
<gene>
    <name evidence="7" type="ORF">DASC09_048550</name>
</gene>
<name>A0AAV5QSH0_9ASCO</name>
<dbReference type="EMBL" id="BTFZ01000012">
    <property type="protein sequence ID" value="GMM37530.1"/>
    <property type="molecule type" value="Genomic_DNA"/>
</dbReference>
<sequence>MSSDDNPRKKRKVHHKDTQQQPTIPKMPFPLPINWSLLKVDRKIEPYYYSMSYRDDFLGYEFYLTDFVNVWCETAHYDDVIKIGAARDFVLSGPQHVQELLGLLDNCLFQQYNTTDEKKQLYKSELILQKNNKHQDPCDDLYLTLVANGGDFKWDFNVERLSRSVGSNLLKYLNFSLFNISHRLDLQLNDLKSVIDGKDRVIENLKDIISKLHGDDDVLKYARRENVERSKALTKFDYGSWAKQWDVAKNEGQLNMYHNNIWSVINTVSMNRYLWQYSNHYYDSLVTDGTLPLAEENDENNGMVQQQEQPKDTTRAGSASADFVDSTSENNDGSFKKETVTGDYKKRRITTSLVMESANLDGKENMEHLSQSFSENFHVKNNDDDKFSRVVKSPASPRLKQMKQKNIDIPDINASKVPKLNSVATDIDESDDELLGPSPKRETTTNEPPFVSPLKEENSPSSQSNYGSQTGSQPMSKSQSQTSPSKKPGKHRMLNSRKRNRSAKGPKNPIKAPRRF</sequence>
<keyword evidence="3" id="KW-0234">DNA repair</keyword>
<reference evidence="7 8" key="1">
    <citation type="journal article" date="2023" name="Elife">
        <title>Identification of key yeast species and microbe-microbe interactions impacting larval growth of Drosophila in the wild.</title>
        <authorList>
            <person name="Mure A."/>
            <person name="Sugiura Y."/>
            <person name="Maeda R."/>
            <person name="Honda K."/>
            <person name="Sakurai N."/>
            <person name="Takahashi Y."/>
            <person name="Watada M."/>
            <person name="Katoh T."/>
            <person name="Gotoh A."/>
            <person name="Gotoh Y."/>
            <person name="Taniguchi I."/>
            <person name="Nakamura K."/>
            <person name="Hayashi T."/>
            <person name="Katayama T."/>
            <person name="Uemura T."/>
            <person name="Hattori Y."/>
        </authorList>
    </citation>
    <scope>NUCLEOTIDE SEQUENCE [LARGE SCALE GENOMIC DNA]</scope>
    <source>
        <strain evidence="7 8">SC-9</strain>
    </source>
</reference>
<keyword evidence="8" id="KW-1185">Reference proteome</keyword>
<comment type="subcellular location">
    <subcellularLocation>
        <location evidence="1">Nucleus</location>
    </subcellularLocation>
</comment>
<evidence type="ECO:0000313" key="8">
    <source>
        <dbReference type="Proteomes" id="UP001360560"/>
    </source>
</evidence>
<evidence type="ECO:0000313" key="7">
    <source>
        <dbReference type="EMBL" id="GMM37530.1"/>
    </source>
</evidence>
<feature type="region of interest" description="Disordered" evidence="5">
    <location>
        <begin position="380"/>
        <end position="516"/>
    </location>
</feature>
<accession>A0AAV5QSH0</accession>
<dbReference type="GO" id="GO:0006303">
    <property type="term" value="P:double-strand break repair via nonhomologous end joining"/>
    <property type="evidence" value="ECO:0007669"/>
    <property type="project" value="UniProtKB-ARBA"/>
</dbReference>